<name>A0A3S1BHZ5_ELYCH</name>
<dbReference type="Proteomes" id="UP000271974">
    <property type="component" value="Unassembled WGS sequence"/>
</dbReference>
<evidence type="ECO:0000313" key="1">
    <source>
        <dbReference type="EMBL" id="RUS88744.1"/>
    </source>
</evidence>
<dbReference type="EMBL" id="RQTK01000074">
    <property type="protein sequence ID" value="RUS88744.1"/>
    <property type="molecule type" value="Genomic_DNA"/>
</dbReference>
<comment type="caution">
    <text evidence="1">The sequence shown here is derived from an EMBL/GenBank/DDBJ whole genome shotgun (WGS) entry which is preliminary data.</text>
</comment>
<accession>A0A3S1BHZ5</accession>
<dbReference type="AlphaFoldDB" id="A0A3S1BHZ5"/>
<keyword evidence="2" id="KW-1185">Reference proteome</keyword>
<organism evidence="1 2">
    <name type="scientific">Elysia chlorotica</name>
    <name type="common">Eastern emerald elysia</name>
    <name type="synonym">Sea slug</name>
    <dbReference type="NCBI Taxonomy" id="188477"/>
    <lineage>
        <taxon>Eukaryota</taxon>
        <taxon>Metazoa</taxon>
        <taxon>Spiralia</taxon>
        <taxon>Lophotrochozoa</taxon>
        <taxon>Mollusca</taxon>
        <taxon>Gastropoda</taxon>
        <taxon>Heterobranchia</taxon>
        <taxon>Euthyneura</taxon>
        <taxon>Panpulmonata</taxon>
        <taxon>Sacoglossa</taxon>
        <taxon>Placobranchoidea</taxon>
        <taxon>Plakobranchidae</taxon>
        <taxon>Elysia</taxon>
    </lineage>
</organism>
<feature type="non-terminal residue" evidence="1">
    <location>
        <position position="1"/>
    </location>
</feature>
<sequence>VHPTGPGVAADAGHVCNHLPLVARRAVALHGAVPVRAVEAAARVDGAAQLCGTHVAPAAVHGGDLGTRVPTCLGPGLGEGLELLGRVEVLDRRVAADDVEDFVHGDHRVVRQTVLERLVLVLTHGLRVCGQRAELEHQAGVGGHGHQAQADRGQQLREVRRPHVGQEVYPLDHRVTRVVLRVDD</sequence>
<reference evidence="1 2" key="1">
    <citation type="submission" date="2019-01" db="EMBL/GenBank/DDBJ databases">
        <title>A draft genome assembly of the solar-powered sea slug Elysia chlorotica.</title>
        <authorList>
            <person name="Cai H."/>
            <person name="Li Q."/>
            <person name="Fang X."/>
            <person name="Li J."/>
            <person name="Curtis N.E."/>
            <person name="Altenburger A."/>
            <person name="Shibata T."/>
            <person name="Feng M."/>
            <person name="Maeda T."/>
            <person name="Schwartz J.A."/>
            <person name="Shigenobu S."/>
            <person name="Lundholm N."/>
            <person name="Nishiyama T."/>
            <person name="Yang H."/>
            <person name="Hasebe M."/>
            <person name="Li S."/>
            <person name="Pierce S.K."/>
            <person name="Wang J."/>
        </authorList>
    </citation>
    <scope>NUCLEOTIDE SEQUENCE [LARGE SCALE GENOMIC DNA]</scope>
    <source>
        <strain evidence="1">EC2010</strain>
        <tissue evidence="1">Whole organism of an adult</tissue>
    </source>
</reference>
<evidence type="ECO:0000313" key="2">
    <source>
        <dbReference type="Proteomes" id="UP000271974"/>
    </source>
</evidence>
<protein>
    <submittedName>
        <fullName evidence="1">Uncharacterized protein</fullName>
    </submittedName>
</protein>
<gene>
    <name evidence="1" type="ORF">EGW08_003461</name>
</gene>
<proteinExistence type="predicted"/>